<feature type="region of interest" description="Disordered" evidence="7">
    <location>
        <begin position="998"/>
        <end position="1045"/>
    </location>
</feature>
<accession>A0A6A4RQQ5</accession>
<dbReference type="CDD" id="cd20905">
    <property type="entry name" value="EHMT_ZBD"/>
    <property type="match status" value="1"/>
</dbReference>
<keyword evidence="2" id="KW-0158">Chromosome</keyword>
<proteinExistence type="predicted"/>
<dbReference type="SUPFAM" id="SSF82199">
    <property type="entry name" value="SET domain"/>
    <property type="match status" value="1"/>
</dbReference>
<evidence type="ECO:0000256" key="4">
    <source>
        <dbReference type="ARBA" id="ARBA00022691"/>
    </source>
</evidence>
<dbReference type="InterPro" id="IPR046341">
    <property type="entry name" value="SET_dom_sf"/>
</dbReference>
<feature type="domain" description="SET" evidence="8">
    <location>
        <begin position="841"/>
        <end position="958"/>
    </location>
</feature>
<dbReference type="SMART" id="SM00317">
    <property type="entry name" value="SET"/>
    <property type="match status" value="1"/>
</dbReference>
<dbReference type="GO" id="GO:0002039">
    <property type="term" value="F:p53 binding"/>
    <property type="evidence" value="ECO:0007669"/>
    <property type="project" value="InterPro"/>
</dbReference>
<feature type="repeat" description="ANK" evidence="6">
    <location>
        <begin position="487"/>
        <end position="519"/>
    </location>
</feature>
<dbReference type="GO" id="GO:0005634">
    <property type="term" value="C:nucleus"/>
    <property type="evidence" value="ECO:0007669"/>
    <property type="project" value="InterPro"/>
</dbReference>
<feature type="region of interest" description="Disordered" evidence="7">
    <location>
        <begin position="333"/>
        <end position="363"/>
    </location>
</feature>
<evidence type="ECO:0000256" key="6">
    <source>
        <dbReference type="PROSITE-ProRule" id="PRU00023"/>
    </source>
</evidence>
<dbReference type="PROSITE" id="PS50088">
    <property type="entry name" value="ANK_REPEAT"/>
    <property type="match status" value="5"/>
</dbReference>
<evidence type="ECO:0000259" key="8">
    <source>
        <dbReference type="PROSITE" id="PS50280"/>
    </source>
</evidence>
<feature type="repeat" description="ANK" evidence="6">
    <location>
        <begin position="587"/>
        <end position="619"/>
    </location>
</feature>
<dbReference type="Pfam" id="PF21533">
    <property type="entry name" value="EHMT1-2_CRR"/>
    <property type="match status" value="1"/>
</dbReference>
<dbReference type="Pfam" id="PF12796">
    <property type="entry name" value="Ank_2"/>
    <property type="match status" value="3"/>
</dbReference>
<keyword evidence="3" id="KW-0808">Transferase</keyword>
<dbReference type="Pfam" id="PF00856">
    <property type="entry name" value="SET"/>
    <property type="match status" value="1"/>
</dbReference>
<feature type="repeat" description="ANK" evidence="6">
    <location>
        <begin position="520"/>
        <end position="552"/>
    </location>
</feature>
<dbReference type="PRINTS" id="PR01415">
    <property type="entry name" value="ANKYRIN"/>
</dbReference>
<dbReference type="SUPFAM" id="SSF48403">
    <property type="entry name" value="Ankyrin repeat"/>
    <property type="match status" value="1"/>
</dbReference>
<evidence type="ECO:0008006" key="12">
    <source>
        <dbReference type="Google" id="ProtNLM"/>
    </source>
</evidence>
<feature type="region of interest" description="Disordered" evidence="7">
    <location>
        <begin position="1"/>
        <end position="127"/>
    </location>
</feature>
<dbReference type="PROSITE" id="PS50297">
    <property type="entry name" value="ANK_REP_REGION"/>
    <property type="match status" value="4"/>
</dbReference>
<dbReference type="InterPro" id="IPR047762">
    <property type="entry name" value="EHMT_CRR"/>
</dbReference>
<dbReference type="Gene3D" id="2.170.270.10">
    <property type="entry name" value="SET domain"/>
    <property type="match status" value="1"/>
</dbReference>
<feature type="repeat" description="ANK" evidence="6">
    <location>
        <begin position="553"/>
        <end position="577"/>
    </location>
</feature>
<dbReference type="InterPro" id="IPR002110">
    <property type="entry name" value="Ankyrin_rpt"/>
</dbReference>
<evidence type="ECO:0000256" key="3">
    <source>
        <dbReference type="ARBA" id="ARBA00022603"/>
    </source>
</evidence>
<dbReference type="EMBL" id="VEVO01000021">
    <property type="protein sequence ID" value="KAF0024343.1"/>
    <property type="molecule type" value="Genomic_DNA"/>
</dbReference>
<dbReference type="InterPro" id="IPR001214">
    <property type="entry name" value="SET_dom"/>
</dbReference>
<feature type="repeat" description="ANK" evidence="6">
    <location>
        <begin position="653"/>
        <end position="685"/>
    </location>
</feature>
<keyword evidence="5" id="KW-0156">Chromatin regulator</keyword>
<evidence type="ECO:0000259" key="9">
    <source>
        <dbReference type="PROSITE" id="PS50867"/>
    </source>
</evidence>
<gene>
    <name evidence="10" type="ORF">F2P81_023145</name>
</gene>
<evidence type="ECO:0000256" key="2">
    <source>
        <dbReference type="ARBA" id="ARBA00022454"/>
    </source>
</evidence>
<dbReference type="GO" id="GO:0000122">
    <property type="term" value="P:negative regulation of transcription by RNA polymerase II"/>
    <property type="evidence" value="ECO:0007669"/>
    <property type="project" value="TreeGrafter"/>
</dbReference>
<dbReference type="InterPro" id="IPR036770">
    <property type="entry name" value="Ankyrin_rpt-contain_sf"/>
</dbReference>
<dbReference type="Gene3D" id="1.25.40.20">
    <property type="entry name" value="Ankyrin repeat-containing domain"/>
    <property type="match status" value="1"/>
</dbReference>
<name>A0A6A4RQQ5_SCOMX</name>
<dbReference type="PANTHER" id="PTHR46307:SF1">
    <property type="entry name" value="HISTONE-LYSINE N-METHYLTRANSFERASE EHMT2"/>
    <property type="match status" value="1"/>
</dbReference>
<dbReference type="InterPro" id="IPR038034">
    <property type="entry name" value="SET_EHMT2"/>
</dbReference>
<dbReference type="Proteomes" id="UP000438429">
    <property type="component" value="Unassembled WGS sequence"/>
</dbReference>
<dbReference type="AlphaFoldDB" id="A0A6A4RQQ5"/>
<dbReference type="PROSITE" id="PS50867">
    <property type="entry name" value="PRE_SET"/>
    <property type="match status" value="1"/>
</dbReference>
<dbReference type="FunFam" id="2.170.270.10:FF:000005">
    <property type="entry name" value="Euchromatic histone-lysine N-methyltransferase 2"/>
    <property type="match status" value="1"/>
</dbReference>
<dbReference type="SMART" id="SM00468">
    <property type="entry name" value="PreSET"/>
    <property type="match status" value="1"/>
</dbReference>
<keyword evidence="3" id="KW-0489">Methyltransferase</keyword>
<feature type="compositionally biased region" description="Basic and acidic residues" evidence="7">
    <location>
        <begin position="91"/>
        <end position="113"/>
    </location>
</feature>
<dbReference type="GO" id="GO:0032259">
    <property type="term" value="P:methylation"/>
    <property type="evidence" value="ECO:0007669"/>
    <property type="project" value="UniProtKB-KW"/>
</dbReference>
<dbReference type="InterPro" id="IPR043550">
    <property type="entry name" value="EHMT1/EHMT2"/>
</dbReference>
<dbReference type="SMART" id="SM00248">
    <property type="entry name" value="ANK"/>
    <property type="match status" value="6"/>
</dbReference>
<dbReference type="GO" id="GO:0000785">
    <property type="term" value="C:chromatin"/>
    <property type="evidence" value="ECO:0007669"/>
    <property type="project" value="TreeGrafter"/>
</dbReference>
<feature type="compositionally biased region" description="Polar residues" evidence="7">
    <location>
        <begin position="11"/>
        <end position="21"/>
    </location>
</feature>
<dbReference type="PROSITE" id="PS50280">
    <property type="entry name" value="SET"/>
    <property type="match status" value="1"/>
</dbReference>
<evidence type="ECO:0000256" key="5">
    <source>
        <dbReference type="ARBA" id="ARBA00022853"/>
    </source>
</evidence>
<dbReference type="CDD" id="cd10533">
    <property type="entry name" value="SET_EHMT2"/>
    <property type="match status" value="1"/>
</dbReference>
<comment type="subcellular location">
    <subcellularLocation>
        <location evidence="1">Chromosome</location>
    </subcellularLocation>
</comment>
<dbReference type="GO" id="GO:0008270">
    <property type="term" value="F:zinc ion binding"/>
    <property type="evidence" value="ECO:0007669"/>
    <property type="project" value="InterPro"/>
</dbReference>
<keyword evidence="6" id="KW-0040">ANK repeat</keyword>
<protein>
    <recommendedName>
        <fullName evidence="12">Histone-lysine N-methyltransferase EHMT2</fullName>
    </recommendedName>
</protein>
<evidence type="ECO:0000313" key="10">
    <source>
        <dbReference type="EMBL" id="KAF0024343.1"/>
    </source>
</evidence>
<organism evidence="10 11">
    <name type="scientific">Scophthalmus maximus</name>
    <name type="common">Turbot</name>
    <name type="synonym">Psetta maxima</name>
    <dbReference type="NCBI Taxonomy" id="52904"/>
    <lineage>
        <taxon>Eukaryota</taxon>
        <taxon>Metazoa</taxon>
        <taxon>Chordata</taxon>
        <taxon>Craniata</taxon>
        <taxon>Vertebrata</taxon>
        <taxon>Euteleostomi</taxon>
        <taxon>Actinopterygii</taxon>
        <taxon>Neopterygii</taxon>
        <taxon>Teleostei</taxon>
        <taxon>Neoteleostei</taxon>
        <taxon>Acanthomorphata</taxon>
        <taxon>Carangaria</taxon>
        <taxon>Pleuronectiformes</taxon>
        <taxon>Pleuronectoidei</taxon>
        <taxon>Scophthalmidae</taxon>
        <taxon>Scophthalmus</taxon>
    </lineage>
</organism>
<dbReference type="PANTHER" id="PTHR46307">
    <property type="entry name" value="G9A, ISOFORM B"/>
    <property type="match status" value="1"/>
</dbReference>
<feature type="domain" description="Pre-SET" evidence="9">
    <location>
        <begin position="775"/>
        <end position="838"/>
    </location>
</feature>
<dbReference type="GO" id="GO:0046974">
    <property type="term" value="F:histone H3K9 methyltransferase activity"/>
    <property type="evidence" value="ECO:0007669"/>
    <property type="project" value="TreeGrafter"/>
</dbReference>
<sequence length="1127" mass="123325">MSHAEAPVASVTPSGSSTCLPSDSEIVAVKRRKLDNLSDGTAEKSENIPDNAQNEETLFHKMVETSPVKSNSGVGKSEEEAAKKMHISRPSMRDSEKTSESETQRSVQRRNESDESSWPQSDQDKERNAAYVVETGGAGRPAEYTEVPLGALDIAAADSLTLSPHHDGSDAGDTERLEELPLCSCRMEAPRVDSTSHRLSRQCMATESVNGELRACTSHTNKGETMRPSSRVTLMVLCEVHRSHMVKHHCCPGCGYFCIAGTFLECCPDQRIAHRFHRGCVTVLSGGRSRSNGGGMLFCPHCGEDASEAQEITISSFSSSTASATTVVTMSASSTTTPSLPPSAPTAPSLTASTGGMKDGKMPERPVSARMRSHGLITLAVEQQQPPQPVASAATAATIPPAEEGVDSVGPSLCLPNGKPISPSVLPPGPSRAVLQKAILTQDTERRKKLRFHPRQLYPAAKQGEVQRVLLMLMEGIDPTYQPDSQNKRSALHAAAQRGLLEVCYMLIQAGANVDAQDKDLRTPLVEAIINNNIEVARYLVQNGACVYHVEEDGYTGLHHAAKLGNLEIVRMLLETGQVDVNAQDSGGWTPIIWAAEHKHVDVIKTLLNRGADVTISDKELNVCLHWAAYAGNVDIAELVLNSGCSLAAVNMHGDTPLHIAAREGYLECVTLFLSRGADIDIVNREGDTPLTLARVDTPVWVALQINRKLRRGITNRMLRTERIICSDVAQGYENAPIPCVNAVDDEGCPSDYKYVSENCETSAMNIDRNITHLQHCSCTDDCSSSNCLCGQLSIRCWYDKDQRLLQEFNKIEPPLIFECNMACSCYRTCKNRVVQAGIKVRLQLYRTEKMGWGVRALQDIPQGSFICEYVGELISDAEADVREDDSYLFDLDNKDGEVYCIDARYYGNISRFINHLCDPNLIPVRVFMLHQDLRFPRIAFFSSRDIHSGQELGFDYGDRFWDIKSKYFTCQCGSEKCKHSAEAIALEHSRLARLERPQTCPHPRPVPKRGARLAHTDNTAANTRPRRNRVGGGGSRSRSRSTGAAVRLAGTELPGGYSLSPVGSVFKLQITGKVRETFADTPGGCEWHFSSSPLSGLSSGVGMNEAGLFCEEFLFRSSRFGRTLSS</sequence>
<keyword evidence="4" id="KW-0949">S-adenosyl-L-methionine</keyword>
<evidence type="ECO:0000313" key="11">
    <source>
        <dbReference type="Proteomes" id="UP000438429"/>
    </source>
</evidence>
<reference evidence="10 11" key="1">
    <citation type="submission" date="2019-06" db="EMBL/GenBank/DDBJ databases">
        <title>Draft genomes of female and male turbot (Scophthalmus maximus).</title>
        <authorList>
            <person name="Xu H."/>
            <person name="Xu X.-W."/>
            <person name="Shao C."/>
            <person name="Chen S."/>
        </authorList>
    </citation>
    <scope>NUCLEOTIDE SEQUENCE [LARGE SCALE GENOMIC DNA]</scope>
    <source>
        <strain evidence="10">Ysfricsl-2016a</strain>
        <tissue evidence="10">Blood</tissue>
    </source>
</reference>
<comment type="caution">
    <text evidence="10">The sequence shown here is derived from an EMBL/GenBank/DDBJ whole genome shotgun (WGS) entry which is preliminary data.</text>
</comment>
<evidence type="ECO:0000256" key="7">
    <source>
        <dbReference type="SAM" id="MobiDB-lite"/>
    </source>
</evidence>
<dbReference type="InterPro" id="IPR007728">
    <property type="entry name" value="Pre-SET_dom"/>
</dbReference>
<evidence type="ECO:0000256" key="1">
    <source>
        <dbReference type="ARBA" id="ARBA00004286"/>
    </source>
</evidence>
<dbReference type="Pfam" id="PF05033">
    <property type="entry name" value="Pre-SET"/>
    <property type="match status" value="1"/>
</dbReference>